<evidence type="ECO:0000256" key="6">
    <source>
        <dbReference type="ARBA" id="ARBA00023136"/>
    </source>
</evidence>
<dbReference type="Gene3D" id="3.90.550.10">
    <property type="entry name" value="Spore Coat Polysaccharide Biosynthesis Protein SpsA, Chain A"/>
    <property type="match status" value="1"/>
</dbReference>
<name>A0A9D1PQT5_9FIRM</name>
<dbReference type="GO" id="GO:0016757">
    <property type="term" value="F:glycosyltransferase activity"/>
    <property type="evidence" value="ECO:0007669"/>
    <property type="project" value="UniProtKB-KW"/>
</dbReference>
<keyword evidence="5 7" id="KW-1133">Transmembrane helix</keyword>
<keyword evidence="4 7" id="KW-0812">Transmembrane</keyword>
<feature type="transmembrane region" description="Helical" evidence="7">
    <location>
        <begin position="271"/>
        <end position="295"/>
    </location>
</feature>
<dbReference type="PANTHER" id="PTHR48090">
    <property type="entry name" value="UNDECAPRENYL-PHOSPHATE 4-DEOXY-4-FORMAMIDO-L-ARABINOSE TRANSFERASE-RELATED"/>
    <property type="match status" value="1"/>
</dbReference>
<evidence type="ECO:0000256" key="1">
    <source>
        <dbReference type="ARBA" id="ARBA00004141"/>
    </source>
</evidence>
<evidence type="ECO:0000256" key="5">
    <source>
        <dbReference type="ARBA" id="ARBA00022989"/>
    </source>
</evidence>
<evidence type="ECO:0000256" key="2">
    <source>
        <dbReference type="ARBA" id="ARBA00022676"/>
    </source>
</evidence>
<evidence type="ECO:0000256" key="3">
    <source>
        <dbReference type="ARBA" id="ARBA00022679"/>
    </source>
</evidence>
<dbReference type="Pfam" id="PF00535">
    <property type="entry name" value="Glycos_transf_2"/>
    <property type="match status" value="1"/>
</dbReference>
<evidence type="ECO:0000256" key="4">
    <source>
        <dbReference type="ARBA" id="ARBA00022692"/>
    </source>
</evidence>
<keyword evidence="3" id="KW-0808">Transferase</keyword>
<evidence type="ECO:0000256" key="7">
    <source>
        <dbReference type="SAM" id="Phobius"/>
    </source>
</evidence>
<dbReference type="Proteomes" id="UP000824162">
    <property type="component" value="Unassembled WGS sequence"/>
</dbReference>
<evidence type="ECO:0000313" key="10">
    <source>
        <dbReference type="Proteomes" id="UP000824162"/>
    </source>
</evidence>
<protein>
    <submittedName>
        <fullName evidence="9">Glycosyltransferase family 2 protein</fullName>
    </submittedName>
</protein>
<evidence type="ECO:0000259" key="8">
    <source>
        <dbReference type="Pfam" id="PF00535"/>
    </source>
</evidence>
<dbReference type="CDD" id="cd04187">
    <property type="entry name" value="DPM1_like_bac"/>
    <property type="match status" value="1"/>
</dbReference>
<dbReference type="InterPro" id="IPR001173">
    <property type="entry name" value="Glyco_trans_2-like"/>
</dbReference>
<dbReference type="AlphaFoldDB" id="A0A9D1PQT5"/>
<feature type="domain" description="Glycosyltransferase 2-like" evidence="8">
    <location>
        <begin position="8"/>
        <end position="176"/>
    </location>
</feature>
<dbReference type="SUPFAM" id="SSF53448">
    <property type="entry name" value="Nucleotide-diphospho-sugar transferases"/>
    <property type="match status" value="1"/>
</dbReference>
<proteinExistence type="predicted"/>
<reference evidence="9" key="1">
    <citation type="journal article" date="2021" name="PeerJ">
        <title>Extensive microbial diversity within the chicken gut microbiome revealed by metagenomics and culture.</title>
        <authorList>
            <person name="Gilroy R."/>
            <person name="Ravi A."/>
            <person name="Getino M."/>
            <person name="Pursley I."/>
            <person name="Horton D.L."/>
            <person name="Alikhan N.F."/>
            <person name="Baker D."/>
            <person name="Gharbi K."/>
            <person name="Hall N."/>
            <person name="Watson M."/>
            <person name="Adriaenssens E.M."/>
            <person name="Foster-Nyarko E."/>
            <person name="Jarju S."/>
            <person name="Secka A."/>
            <person name="Antonio M."/>
            <person name="Oren A."/>
            <person name="Chaudhuri R.R."/>
            <person name="La Ragione R."/>
            <person name="Hildebrand F."/>
            <person name="Pallen M.J."/>
        </authorList>
    </citation>
    <scope>NUCLEOTIDE SEQUENCE</scope>
    <source>
        <strain evidence="9">5790</strain>
    </source>
</reference>
<gene>
    <name evidence="9" type="ORF">H9900_02780</name>
</gene>
<feature type="transmembrane region" description="Helical" evidence="7">
    <location>
        <begin position="238"/>
        <end position="259"/>
    </location>
</feature>
<comment type="subcellular location">
    <subcellularLocation>
        <location evidence="1">Membrane</location>
        <topology evidence="1">Multi-pass membrane protein</topology>
    </subcellularLocation>
</comment>
<keyword evidence="6 7" id="KW-0472">Membrane</keyword>
<dbReference type="PANTHER" id="PTHR48090:SF1">
    <property type="entry name" value="PROPHAGE BACTOPRENOL GLUCOSYL TRANSFERASE HOMOLOG"/>
    <property type="match status" value="1"/>
</dbReference>
<keyword evidence="2" id="KW-0328">Glycosyltransferase</keyword>
<accession>A0A9D1PQT5</accession>
<evidence type="ECO:0000313" key="9">
    <source>
        <dbReference type="EMBL" id="HIV85718.1"/>
    </source>
</evidence>
<comment type="caution">
    <text evidence="9">The sequence shown here is derived from an EMBL/GenBank/DDBJ whole genome shotgun (WGS) entry which is preliminary data.</text>
</comment>
<dbReference type="InterPro" id="IPR029044">
    <property type="entry name" value="Nucleotide-diphossugar_trans"/>
</dbReference>
<organism evidence="9 10">
    <name type="scientific">Candidatus Monoglobus merdigallinarum</name>
    <dbReference type="NCBI Taxonomy" id="2838698"/>
    <lineage>
        <taxon>Bacteria</taxon>
        <taxon>Bacillati</taxon>
        <taxon>Bacillota</taxon>
        <taxon>Clostridia</taxon>
        <taxon>Monoglobales</taxon>
        <taxon>Monoglobaceae</taxon>
        <taxon>Monoglobus</taxon>
    </lineage>
</organism>
<dbReference type="GO" id="GO:0005886">
    <property type="term" value="C:plasma membrane"/>
    <property type="evidence" value="ECO:0007669"/>
    <property type="project" value="TreeGrafter"/>
</dbReference>
<reference evidence="9" key="2">
    <citation type="submission" date="2021-04" db="EMBL/GenBank/DDBJ databases">
        <authorList>
            <person name="Gilroy R."/>
        </authorList>
    </citation>
    <scope>NUCLEOTIDE SEQUENCE</scope>
    <source>
        <strain evidence="9">5790</strain>
    </source>
</reference>
<sequence length="317" mass="35846">MKDTKLYVVIPCYNEEEVLSETSGRMLELFKSMISDGLIGAESRIVMVDDGSRDSTWEIISRLSESSSVFRGIKLAHNAGHQNAVLAGLMTVKDECDCAVSIDADLQDDINAIAEMVRKYDDGCDVVYGVRSERKTDTFFKRFTAEGFYKFMKIMGVEIVFNHADYRLMSRRALDSLSEFKEVNLFLRGIVPQIGFKSDCVYYQRAERFAGESKYPLKKMLSFAFDGITSFSVKPIKLVWSMGVFVCIAAIIAAVYTLISKFFGYTSDGWASIMCSIWFIGGVQLISVGVIGEYIGKIYKETKARPRFIIEEYKKQD</sequence>
<dbReference type="InterPro" id="IPR050256">
    <property type="entry name" value="Glycosyltransferase_2"/>
</dbReference>
<dbReference type="EMBL" id="DXIJ01000055">
    <property type="protein sequence ID" value="HIV85718.1"/>
    <property type="molecule type" value="Genomic_DNA"/>
</dbReference>